<accession>X6N6I1</accession>
<keyword evidence="3" id="KW-1185">Reference proteome</keyword>
<organism evidence="2 3">
    <name type="scientific">Reticulomyxa filosa</name>
    <dbReference type="NCBI Taxonomy" id="46433"/>
    <lineage>
        <taxon>Eukaryota</taxon>
        <taxon>Sar</taxon>
        <taxon>Rhizaria</taxon>
        <taxon>Retaria</taxon>
        <taxon>Foraminifera</taxon>
        <taxon>Monothalamids</taxon>
        <taxon>Reticulomyxidae</taxon>
        <taxon>Reticulomyxa</taxon>
    </lineage>
</organism>
<evidence type="ECO:0000313" key="3">
    <source>
        <dbReference type="Proteomes" id="UP000023152"/>
    </source>
</evidence>
<dbReference type="Proteomes" id="UP000023152">
    <property type="component" value="Unassembled WGS sequence"/>
</dbReference>
<proteinExistence type="predicted"/>
<evidence type="ECO:0000313" key="2">
    <source>
        <dbReference type="EMBL" id="ETO21661.1"/>
    </source>
</evidence>
<sequence length="153" mass="17059">MGCVSSRKNGTVTKADLAGLSTQLQSESQVGPTALSLHSSNTLVKASAASNDVKGENEKQMNKNGDDKVGPEHYKQASKSEKTDGDHLILAIKKKEKDVTMREKDAHHKKEEEEVELTTNTFSTHGFIDEPDLFYFGEELLEFAEFWKVEKEQ</sequence>
<reference evidence="2 3" key="1">
    <citation type="journal article" date="2013" name="Curr. Biol.">
        <title>The Genome of the Foraminiferan Reticulomyxa filosa.</title>
        <authorList>
            <person name="Glockner G."/>
            <person name="Hulsmann N."/>
            <person name="Schleicher M."/>
            <person name="Noegel A.A."/>
            <person name="Eichinger L."/>
            <person name="Gallinger C."/>
            <person name="Pawlowski J."/>
            <person name="Sierra R."/>
            <person name="Euteneuer U."/>
            <person name="Pillet L."/>
            <person name="Moustafa A."/>
            <person name="Platzer M."/>
            <person name="Groth M."/>
            <person name="Szafranski K."/>
            <person name="Schliwa M."/>
        </authorList>
    </citation>
    <scope>NUCLEOTIDE SEQUENCE [LARGE SCALE GENOMIC DNA]</scope>
</reference>
<gene>
    <name evidence="2" type="ORF">RFI_15539</name>
</gene>
<dbReference type="AlphaFoldDB" id="X6N6I1"/>
<dbReference type="EMBL" id="ASPP01011409">
    <property type="protein sequence ID" value="ETO21661.1"/>
    <property type="molecule type" value="Genomic_DNA"/>
</dbReference>
<feature type="compositionally biased region" description="Basic and acidic residues" evidence="1">
    <location>
        <begin position="53"/>
        <end position="85"/>
    </location>
</feature>
<evidence type="ECO:0000256" key="1">
    <source>
        <dbReference type="SAM" id="MobiDB-lite"/>
    </source>
</evidence>
<protein>
    <submittedName>
        <fullName evidence="2">Uncharacterized protein</fullName>
    </submittedName>
</protein>
<feature type="compositionally biased region" description="Basic and acidic residues" evidence="1">
    <location>
        <begin position="97"/>
        <end position="112"/>
    </location>
</feature>
<feature type="region of interest" description="Disordered" evidence="1">
    <location>
        <begin position="97"/>
        <end position="117"/>
    </location>
</feature>
<feature type="region of interest" description="Disordered" evidence="1">
    <location>
        <begin position="46"/>
        <end position="85"/>
    </location>
</feature>
<name>X6N6I1_RETFI</name>
<comment type="caution">
    <text evidence="2">The sequence shown here is derived from an EMBL/GenBank/DDBJ whole genome shotgun (WGS) entry which is preliminary data.</text>
</comment>